<dbReference type="EMBL" id="JBGMEF010000008">
    <property type="protein sequence ID" value="MFO3666471.1"/>
    <property type="molecule type" value="Genomic_DNA"/>
</dbReference>
<feature type="signal peptide" evidence="5">
    <location>
        <begin position="1"/>
        <end position="23"/>
    </location>
</feature>
<dbReference type="Proteomes" id="UP001637994">
    <property type="component" value="Unassembled WGS sequence"/>
</dbReference>
<dbReference type="PANTHER" id="PTHR30290">
    <property type="entry name" value="PERIPLASMIC BINDING COMPONENT OF ABC TRANSPORTER"/>
    <property type="match status" value="1"/>
</dbReference>
<dbReference type="PIRSF" id="PIRSF002741">
    <property type="entry name" value="MppA"/>
    <property type="match status" value="1"/>
</dbReference>
<reference evidence="7 8" key="1">
    <citation type="journal article" date="2025" name="Anaerobe">
        <title>Description of Anaerococcus kampingiae sp. nov., Anaerococcus groningensis sp. nov., Anaerococcus martiniensis sp. nov., and Anaerococcus cruorum sp. nov., isolated from human clinical specimens.</title>
        <authorList>
            <person name="Boiten K.E."/>
            <person name="Meijer J."/>
            <person name="van Wezel E.M."/>
            <person name="Veloo A.C.M."/>
        </authorList>
    </citation>
    <scope>NUCLEOTIDE SEQUENCE [LARGE SCALE GENOMIC DNA]</scope>
    <source>
        <strain evidence="7 8">ENR0874</strain>
    </source>
</reference>
<keyword evidence="4 5" id="KW-0732">Signal</keyword>
<dbReference type="RefSeq" id="WP_106461715.1">
    <property type="nucleotide sequence ID" value="NZ_JBGMEF010000008.1"/>
</dbReference>
<sequence length="508" mass="56734">MKKSKTLLTLLLAGLMMTSCGGAKEAEQKTEGKNETQAEERPLTVAMATEIDSLDPFNATAGDTKTVMDQIFDGLLDVDEDGNLVPDLAESYEISEDGLTYTFKLKKGVKFHDGSDFTADDVYYTYDKLSGLSSGEPMSSKFAAIKEMKVVSPTEITMTLDKVNNSFIYLQNQPIVKKDYEDNQTKPIGTGPYKFVSYTPGEGMVMERFDDYHRADHTAKIKQVNVVRVADNQALVMALNNKEVDLASKLTADELEQVKDNTDSYSHPQNLVQLLGLNNGIKPFDDIRVRQAIAYAIDKDELIETVAGGKATKIYSSFSPALKDYFNDLGELYPTDVEKAKELLKEAGYPDGISFKMTVPSDYKFHMDTAELIQAQLKKANINATIDPIEFSTWLDKVYKNKDYETTIAGFIGYTDPIRVLDRYVSTSDKDYLNYVSEDFDKAISNAMATLDRDELIKNVKDAQEIIAKDCAAVFLQDPNDNIVLNNAYTGLKTYPVQKLNLEDISLK</sequence>
<evidence type="ECO:0000256" key="3">
    <source>
        <dbReference type="ARBA" id="ARBA00022448"/>
    </source>
</evidence>
<evidence type="ECO:0000256" key="1">
    <source>
        <dbReference type="ARBA" id="ARBA00004193"/>
    </source>
</evidence>
<dbReference type="PROSITE" id="PS01040">
    <property type="entry name" value="SBP_BACTERIAL_5"/>
    <property type="match status" value="1"/>
</dbReference>
<keyword evidence="3" id="KW-0813">Transport</keyword>
<comment type="subcellular location">
    <subcellularLocation>
        <location evidence="1">Cell membrane</location>
        <topology evidence="1">Lipid-anchor</topology>
    </subcellularLocation>
</comment>
<organism evidence="7 8">
    <name type="scientific">Anaerococcus kampingae</name>
    <dbReference type="NCBI Taxonomy" id="3115614"/>
    <lineage>
        <taxon>Bacteria</taxon>
        <taxon>Bacillati</taxon>
        <taxon>Bacillota</taxon>
        <taxon>Tissierellia</taxon>
        <taxon>Tissierellales</taxon>
        <taxon>Peptoniphilaceae</taxon>
        <taxon>Anaerococcus</taxon>
    </lineage>
</organism>
<comment type="caution">
    <text evidence="7">The sequence shown here is derived from an EMBL/GenBank/DDBJ whole genome shotgun (WGS) entry which is preliminary data.</text>
</comment>
<feature type="chain" id="PRO_5047504227" evidence="5">
    <location>
        <begin position="24"/>
        <end position="508"/>
    </location>
</feature>
<dbReference type="SUPFAM" id="SSF53850">
    <property type="entry name" value="Periplasmic binding protein-like II"/>
    <property type="match status" value="1"/>
</dbReference>
<evidence type="ECO:0000256" key="5">
    <source>
        <dbReference type="SAM" id="SignalP"/>
    </source>
</evidence>
<feature type="domain" description="Solute-binding protein family 5" evidence="6">
    <location>
        <begin position="84"/>
        <end position="430"/>
    </location>
</feature>
<dbReference type="InterPro" id="IPR000914">
    <property type="entry name" value="SBP_5_dom"/>
</dbReference>
<dbReference type="Pfam" id="PF00496">
    <property type="entry name" value="SBP_bac_5"/>
    <property type="match status" value="1"/>
</dbReference>
<keyword evidence="8" id="KW-1185">Reference proteome</keyword>
<protein>
    <submittedName>
        <fullName evidence="7">ABC transporter substrate-binding protein</fullName>
    </submittedName>
</protein>
<comment type="similarity">
    <text evidence="2">Belongs to the bacterial solute-binding protein 5 family.</text>
</comment>
<name>A0ABW9MD04_9FIRM</name>
<dbReference type="Gene3D" id="3.10.105.10">
    <property type="entry name" value="Dipeptide-binding Protein, Domain 3"/>
    <property type="match status" value="1"/>
</dbReference>
<evidence type="ECO:0000256" key="2">
    <source>
        <dbReference type="ARBA" id="ARBA00005695"/>
    </source>
</evidence>
<accession>A0ABW9MD04</accession>
<evidence type="ECO:0000256" key="4">
    <source>
        <dbReference type="ARBA" id="ARBA00022729"/>
    </source>
</evidence>
<dbReference type="PROSITE" id="PS51257">
    <property type="entry name" value="PROKAR_LIPOPROTEIN"/>
    <property type="match status" value="1"/>
</dbReference>
<gene>
    <name evidence="7" type="ORF">ACCQ42_01600</name>
</gene>
<proteinExistence type="inferred from homology"/>
<dbReference type="PANTHER" id="PTHR30290:SF9">
    <property type="entry name" value="OLIGOPEPTIDE-BINDING PROTEIN APPA"/>
    <property type="match status" value="1"/>
</dbReference>
<evidence type="ECO:0000259" key="6">
    <source>
        <dbReference type="Pfam" id="PF00496"/>
    </source>
</evidence>
<dbReference type="InterPro" id="IPR039424">
    <property type="entry name" value="SBP_5"/>
</dbReference>
<dbReference type="InterPro" id="IPR030678">
    <property type="entry name" value="Peptide/Ni-bd"/>
</dbReference>
<evidence type="ECO:0000313" key="8">
    <source>
        <dbReference type="Proteomes" id="UP001637994"/>
    </source>
</evidence>
<evidence type="ECO:0000313" key="7">
    <source>
        <dbReference type="EMBL" id="MFO3666471.1"/>
    </source>
</evidence>
<dbReference type="Gene3D" id="3.40.190.10">
    <property type="entry name" value="Periplasmic binding protein-like II"/>
    <property type="match status" value="1"/>
</dbReference>
<dbReference type="InterPro" id="IPR023765">
    <property type="entry name" value="SBP_5_CS"/>
</dbReference>